<gene>
    <name evidence="1" type="ORF">SSEG_11281</name>
</gene>
<protein>
    <submittedName>
        <fullName evidence="1">Uncharacterized protein</fullName>
    </submittedName>
</protein>
<reference evidence="1" key="1">
    <citation type="submission" date="2009-10" db="EMBL/GenBank/DDBJ databases">
        <title>The genome sequence of Streptomyces sviceus strain ATCC 29083.</title>
        <authorList>
            <consortium name="The Broad Institute Genome Sequencing Platform"/>
            <consortium name="Broad Institute Microbial Sequencing Center"/>
            <person name="Fischbach M."/>
            <person name="Godfrey P."/>
            <person name="Ward D."/>
            <person name="Young S."/>
            <person name="Zeng Q."/>
            <person name="Koehrsen M."/>
            <person name="Alvarado L."/>
            <person name="Berlin A.M."/>
            <person name="Bochicchio J."/>
            <person name="Borenstein D."/>
            <person name="Chapman S.B."/>
            <person name="Chen Z."/>
            <person name="Engels R."/>
            <person name="Freedman E."/>
            <person name="Gellesch M."/>
            <person name="Goldberg J."/>
            <person name="Griggs A."/>
            <person name="Gujja S."/>
            <person name="Heilman E.R."/>
            <person name="Heiman D.I."/>
            <person name="Hepburn T.A."/>
            <person name="Howarth C."/>
            <person name="Jen D."/>
            <person name="Larson L."/>
            <person name="Lewis B."/>
            <person name="Mehta T."/>
            <person name="Park D."/>
            <person name="Pearson M."/>
            <person name="Richards J."/>
            <person name="Roberts A."/>
            <person name="Saif S."/>
            <person name="Shea T.D."/>
            <person name="Shenoy N."/>
            <person name="Sisk P."/>
            <person name="Stolte C."/>
            <person name="Sykes S.N."/>
            <person name="Thomson T."/>
            <person name="Walk T."/>
            <person name="White J."/>
            <person name="Yandava C."/>
            <person name="Straight P."/>
            <person name="Clardy J."/>
            <person name="Hung D."/>
            <person name="Kolter R."/>
            <person name="Mekalanos J."/>
            <person name="Walker S."/>
            <person name="Walsh C.T."/>
            <person name="Wieland-Brown L.C."/>
            <person name="Haas B."/>
            <person name="Nusbaum C."/>
            <person name="Birren B."/>
        </authorList>
    </citation>
    <scope>NUCLEOTIDE SEQUENCE [LARGE SCALE GENOMIC DNA]</scope>
    <source>
        <strain evidence="1">ATCC 29083</strain>
    </source>
</reference>
<proteinExistence type="predicted"/>
<dbReference type="AlphaFoldDB" id="D6XB72"/>
<sequence length="153" mass="16718">MLQFLYAQASSERLAEAVGFAHWAAGSAPPGSALHVLPLYVRVERYRRGAGPGSALDLHWVAEDAIREADRAHDAWFARAPAEERTPLDLNHLAHALWGALRFEGATEVFDALGPYYTPLPWSYRADAGGERGQGAQVFLQARARSRSATHGP</sequence>
<accession>D6XB72</accession>
<dbReference type="eggNOG" id="ENOG5032YW5">
    <property type="taxonomic scope" value="Bacteria"/>
</dbReference>
<evidence type="ECO:0000313" key="2">
    <source>
        <dbReference type="Proteomes" id="UP000002785"/>
    </source>
</evidence>
<dbReference type="Proteomes" id="UP000002785">
    <property type="component" value="Chromosome"/>
</dbReference>
<evidence type="ECO:0000313" key="1">
    <source>
        <dbReference type="EMBL" id="EFH29021.1"/>
    </source>
</evidence>
<name>D6XB72_STRX2</name>
<dbReference type="EMBL" id="CM000951">
    <property type="protein sequence ID" value="EFH29021.1"/>
    <property type="molecule type" value="Genomic_DNA"/>
</dbReference>
<keyword evidence="2" id="KW-1185">Reference proteome</keyword>
<dbReference type="HOGENOM" id="CLU_1712310_0_0_11"/>
<organism evidence="1 2">
    <name type="scientific">Streptomyces sviceus (strain ATCC 29083 / DSM 924 / JCM 4929 / NBRC 13980 / NCIMB 11184 / NRRL 5439 / UC 5370)</name>
    <dbReference type="NCBI Taxonomy" id="463191"/>
    <lineage>
        <taxon>Bacteria</taxon>
        <taxon>Bacillati</taxon>
        <taxon>Actinomycetota</taxon>
        <taxon>Actinomycetes</taxon>
        <taxon>Kitasatosporales</taxon>
        <taxon>Streptomycetaceae</taxon>
        <taxon>Streptomyces</taxon>
    </lineage>
</organism>